<comment type="caution">
    <text evidence="3">The sequence shown here is derived from an EMBL/GenBank/DDBJ whole genome shotgun (WGS) entry which is preliminary data.</text>
</comment>
<dbReference type="InterPro" id="IPR013097">
    <property type="entry name" value="Dabb"/>
</dbReference>
<dbReference type="PANTHER" id="PTHR33178">
    <property type="match status" value="1"/>
</dbReference>
<dbReference type="SMART" id="SM00886">
    <property type="entry name" value="Dabb"/>
    <property type="match status" value="1"/>
</dbReference>
<reference evidence="3 4" key="1">
    <citation type="journal article" date="2019" name="Plant Biotechnol. J.">
        <title>The red bayberry genome and genetic basis of sex determination.</title>
        <authorList>
            <person name="Jia H.M."/>
            <person name="Jia H.J."/>
            <person name="Cai Q.L."/>
            <person name="Wang Y."/>
            <person name="Zhao H.B."/>
            <person name="Yang W.F."/>
            <person name="Wang G.Y."/>
            <person name="Li Y.H."/>
            <person name="Zhan D.L."/>
            <person name="Shen Y.T."/>
            <person name="Niu Q.F."/>
            <person name="Chang L."/>
            <person name="Qiu J."/>
            <person name="Zhao L."/>
            <person name="Xie H.B."/>
            <person name="Fu W.Y."/>
            <person name="Jin J."/>
            <person name="Li X.W."/>
            <person name="Jiao Y."/>
            <person name="Zhou C.C."/>
            <person name="Tu T."/>
            <person name="Chai C.Y."/>
            <person name="Gao J.L."/>
            <person name="Fan L.J."/>
            <person name="van de Weg E."/>
            <person name="Wang J.Y."/>
            <person name="Gao Z.S."/>
        </authorList>
    </citation>
    <scope>NUCLEOTIDE SEQUENCE [LARGE SCALE GENOMIC DNA]</scope>
    <source>
        <tissue evidence="3">Leaves</tissue>
    </source>
</reference>
<dbReference type="Pfam" id="PF07876">
    <property type="entry name" value="Dabb"/>
    <property type="match status" value="2"/>
</dbReference>
<feature type="domain" description="Stress-response A/B barrel" evidence="2">
    <location>
        <begin position="120"/>
        <end position="214"/>
    </location>
</feature>
<dbReference type="OrthoDB" id="42919at2759"/>
<name>A0A6A1V9T2_9ROSI</name>
<sequence length="219" mass="24491">MSSSQTVIEHAVLFKIREDCDPTKVHDMVTALNSLASIVDVLYLTAGPVLRNRYSSPYFTYALHSRFRTKDNLEAYMDHPHRDSVVNKSVIPAIDDFLAFDWVAEVGDGDDAVVPPPGSAIRATFMKLKENLGDEVKPKILEVIEEAKGIFPQIKQLTFGENFTPEKAKGYWLTTLAIFPGIGEMEELNSKEELVAAQMTKVEDYFESVFGIDYVVPAP</sequence>
<feature type="domain" description="Stress-response A/B barrel" evidence="2">
    <location>
        <begin position="8"/>
        <end position="102"/>
    </location>
</feature>
<dbReference type="Gene3D" id="3.30.70.100">
    <property type="match status" value="2"/>
</dbReference>
<dbReference type="SUPFAM" id="SSF54909">
    <property type="entry name" value="Dimeric alpha+beta barrel"/>
    <property type="match status" value="2"/>
</dbReference>
<proteinExistence type="predicted"/>
<evidence type="ECO:0000259" key="2">
    <source>
        <dbReference type="PROSITE" id="PS51502"/>
    </source>
</evidence>
<dbReference type="InterPro" id="IPR044662">
    <property type="entry name" value="HS1/DABB1-like"/>
</dbReference>
<comment type="subunit">
    <text evidence="1">Homodimer.</text>
</comment>
<dbReference type="PROSITE" id="PS51502">
    <property type="entry name" value="S_R_A_B_BARREL"/>
    <property type="match status" value="2"/>
</dbReference>
<accession>A0A6A1V9T2</accession>
<evidence type="ECO:0000256" key="1">
    <source>
        <dbReference type="ARBA" id="ARBA00011738"/>
    </source>
</evidence>
<keyword evidence="4" id="KW-1185">Reference proteome</keyword>
<protein>
    <recommendedName>
        <fullName evidence="2">Stress-response A/B barrel domain-containing protein</fullName>
    </recommendedName>
</protein>
<dbReference type="InterPro" id="IPR011008">
    <property type="entry name" value="Dimeric_a/b-barrel"/>
</dbReference>
<evidence type="ECO:0000313" key="3">
    <source>
        <dbReference type="EMBL" id="KAB1209431.1"/>
    </source>
</evidence>
<gene>
    <name evidence="3" type="ORF">CJ030_MR6G027702</name>
</gene>
<dbReference type="AlphaFoldDB" id="A0A6A1V9T2"/>
<dbReference type="EMBL" id="RXIC02000024">
    <property type="protein sequence ID" value="KAB1209431.1"/>
    <property type="molecule type" value="Genomic_DNA"/>
</dbReference>
<dbReference type="Proteomes" id="UP000516437">
    <property type="component" value="Chromosome 6"/>
</dbReference>
<dbReference type="PANTHER" id="PTHR33178:SF3">
    <property type="entry name" value="STRESS-RESPONSE A_B BARREL DOMAIN-CONTAINING PROTEIN UP3"/>
    <property type="match status" value="1"/>
</dbReference>
<organism evidence="3 4">
    <name type="scientific">Morella rubra</name>
    <name type="common">Chinese bayberry</name>
    <dbReference type="NCBI Taxonomy" id="262757"/>
    <lineage>
        <taxon>Eukaryota</taxon>
        <taxon>Viridiplantae</taxon>
        <taxon>Streptophyta</taxon>
        <taxon>Embryophyta</taxon>
        <taxon>Tracheophyta</taxon>
        <taxon>Spermatophyta</taxon>
        <taxon>Magnoliopsida</taxon>
        <taxon>eudicotyledons</taxon>
        <taxon>Gunneridae</taxon>
        <taxon>Pentapetalae</taxon>
        <taxon>rosids</taxon>
        <taxon>fabids</taxon>
        <taxon>Fagales</taxon>
        <taxon>Myricaceae</taxon>
        <taxon>Morella</taxon>
    </lineage>
</organism>
<evidence type="ECO:0000313" key="4">
    <source>
        <dbReference type="Proteomes" id="UP000516437"/>
    </source>
</evidence>